<dbReference type="eggNOG" id="COG1863">
    <property type="taxonomic scope" value="Bacteria"/>
</dbReference>
<organism evidence="9 10">
    <name type="scientific">Alkaliphilus metalliredigens (strain QYMF)</name>
    <dbReference type="NCBI Taxonomy" id="293826"/>
    <lineage>
        <taxon>Bacteria</taxon>
        <taxon>Bacillati</taxon>
        <taxon>Bacillota</taxon>
        <taxon>Clostridia</taxon>
        <taxon>Peptostreptococcales</taxon>
        <taxon>Natronincolaceae</taxon>
        <taxon>Alkaliphilus</taxon>
    </lineage>
</organism>
<comment type="similarity">
    <text evidence="2">Belongs to the CPA3 antiporters (TC 2.A.63) subunit E family.</text>
</comment>
<keyword evidence="6 8" id="KW-1133">Transmembrane helix</keyword>
<dbReference type="GO" id="GO:0005886">
    <property type="term" value="C:plasma membrane"/>
    <property type="evidence" value="ECO:0007669"/>
    <property type="project" value="UniProtKB-SubCell"/>
</dbReference>
<evidence type="ECO:0000256" key="8">
    <source>
        <dbReference type="SAM" id="Phobius"/>
    </source>
</evidence>
<dbReference type="PIRSF" id="PIRSF019239">
    <property type="entry name" value="MrpE"/>
    <property type="match status" value="1"/>
</dbReference>
<keyword evidence="10" id="KW-1185">Reference proteome</keyword>
<dbReference type="GO" id="GO:0015297">
    <property type="term" value="F:antiporter activity"/>
    <property type="evidence" value="ECO:0007669"/>
    <property type="project" value="UniProtKB-KW"/>
</dbReference>
<dbReference type="Pfam" id="PF01899">
    <property type="entry name" value="MNHE"/>
    <property type="match status" value="1"/>
</dbReference>
<feature type="transmembrane region" description="Helical" evidence="8">
    <location>
        <begin position="41"/>
        <end position="62"/>
    </location>
</feature>
<evidence type="ECO:0000313" key="9">
    <source>
        <dbReference type="EMBL" id="ABR47353.1"/>
    </source>
</evidence>
<sequence>MGKNISPTSCITKIIKKVKHYFVIILFSSTIWVILSEDLSIKSILLGCILGLGSIFSTEQFLIQEEHKVHWRLNPILLVKYLFYLIIQVYTAGFITIGKIISGKINPDIVEISTELEDDLLICVLANSITLTPGTITVDKEGQNLKVLWLDCITKDCDKVGDIIKGGFEKILKNNK</sequence>
<evidence type="ECO:0000256" key="5">
    <source>
        <dbReference type="ARBA" id="ARBA00022692"/>
    </source>
</evidence>
<keyword evidence="3" id="KW-0813">Transport</keyword>
<dbReference type="EMBL" id="CP000724">
    <property type="protein sequence ID" value="ABR47353.1"/>
    <property type="molecule type" value="Genomic_DNA"/>
</dbReference>
<keyword evidence="4" id="KW-1003">Cell membrane</keyword>
<dbReference type="KEGG" id="amt:Amet_1142"/>
<dbReference type="InterPro" id="IPR002758">
    <property type="entry name" value="Cation_antiport_E"/>
</dbReference>
<proteinExistence type="inferred from homology"/>
<dbReference type="AlphaFoldDB" id="A6TMD5"/>
<keyword evidence="7 8" id="KW-0472">Membrane</keyword>
<dbReference type="HOGENOM" id="CLU_086615_2_2_9"/>
<keyword evidence="5 8" id="KW-0812">Transmembrane</keyword>
<feature type="transmembrane region" description="Helical" evidence="8">
    <location>
        <begin position="20"/>
        <end position="35"/>
    </location>
</feature>
<dbReference type="STRING" id="293826.Amet_1142"/>
<evidence type="ECO:0000256" key="3">
    <source>
        <dbReference type="ARBA" id="ARBA00022449"/>
    </source>
</evidence>
<evidence type="ECO:0000256" key="7">
    <source>
        <dbReference type="ARBA" id="ARBA00023136"/>
    </source>
</evidence>
<evidence type="ECO:0000256" key="1">
    <source>
        <dbReference type="ARBA" id="ARBA00004651"/>
    </source>
</evidence>
<dbReference type="PANTHER" id="PTHR34584">
    <property type="entry name" value="NA(+)/H(+) ANTIPORTER SUBUNIT E1"/>
    <property type="match status" value="1"/>
</dbReference>
<evidence type="ECO:0000256" key="2">
    <source>
        <dbReference type="ARBA" id="ARBA00006228"/>
    </source>
</evidence>
<dbReference type="Proteomes" id="UP000001572">
    <property type="component" value="Chromosome"/>
</dbReference>
<reference evidence="10" key="1">
    <citation type="journal article" date="2016" name="Genome Announc.">
        <title>Complete genome sequence of Alkaliphilus metalliredigens strain QYMF, an alkaliphilic and metal-reducing bacterium isolated from borax-contaminated leachate ponds.</title>
        <authorList>
            <person name="Hwang C."/>
            <person name="Copeland A."/>
            <person name="Lucas S."/>
            <person name="Lapidus A."/>
            <person name="Barry K."/>
            <person name="Detter J.C."/>
            <person name="Glavina Del Rio T."/>
            <person name="Hammon N."/>
            <person name="Israni S."/>
            <person name="Dalin E."/>
            <person name="Tice H."/>
            <person name="Pitluck S."/>
            <person name="Chertkov O."/>
            <person name="Brettin T."/>
            <person name="Bruce D."/>
            <person name="Han C."/>
            <person name="Schmutz J."/>
            <person name="Larimer F."/>
            <person name="Land M.L."/>
            <person name="Hauser L."/>
            <person name="Kyrpides N."/>
            <person name="Mikhailova N."/>
            <person name="Ye Q."/>
            <person name="Zhou J."/>
            <person name="Richardson P."/>
            <person name="Fields M.W."/>
        </authorList>
    </citation>
    <scope>NUCLEOTIDE SEQUENCE [LARGE SCALE GENOMIC DNA]</scope>
    <source>
        <strain evidence="10">QYMF</strain>
    </source>
</reference>
<gene>
    <name evidence="9" type="ordered locus">Amet_1142</name>
</gene>
<name>A6TMD5_ALKMQ</name>
<evidence type="ECO:0000256" key="4">
    <source>
        <dbReference type="ARBA" id="ARBA00022475"/>
    </source>
</evidence>
<evidence type="ECO:0000313" key="10">
    <source>
        <dbReference type="Proteomes" id="UP000001572"/>
    </source>
</evidence>
<dbReference type="RefSeq" id="WP_012062394.1">
    <property type="nucleotide sequence ID" value="NC_009633.1"/>
</dbReference>
<protein>
    <submittedName>
        <fullName evidence="9">Cation antiporter</fullName>
    </submittedName>
</protein>
<feature type="transmembrane region" description="Helical" evidence="8">
    <location>
        <begin position="82"/>
        <end position="101"/>
    </location>
</feature>
<comment type="subcellular location">
    <subcellularLocation>
        <location evidence="1">Cell membrane</location>
        <topology evidence="1">Multi-pass membrane protein</topology>
    </subcellularLocation>
</comment>
<dbReference type="GO" id="GO:0008324">
    <property type="term" value="F:monoatomic cation transmembrane transporter activity"/>
    <property type="evidence" value="ECO:0007669"/>
    <property type="project" value="InterPro"/>
</dbReference>
<keyword evidence="3" id="KW-0050">Antiport</keyword>
<evidence type="ECO:0000256" key="6">
    <source>
        <dbReference type="ARBA" id="ARBA00022989"/>
    </source>
</evidence>
<accession>A6TMD5</accession>
<dbReference type="OrthoDB" id="9800498at2"/>
<dbReference type="PANTHER" id="PTHR34584:SF1">
    <property type="entry name" value="NA(+)_H(+) ANTIPORTER SUBUNIT E1"/>
    <property type="match status" value="1"/>
</dbReference>